<keyword evidence="7" id="KW-0444">Lipid biosynthesis</keyword>
<comment type="catalytic activity">
    <reaction evidence="1">
        <text>a CDP-1,2-diacyl-sn-glycerol + L-serine = a 1,2-diacyl-sn-glycero-3-phospho-L-serine + CMP + H(+)</text>
        <dbReference type="Rhea" id="RHEA:16913"/>
        <dbReference type="ChEBI" id="CHEBI:15378"/>
        <dbReference type="ChEBI" id="CHEBI:33384"/>
        <dbReference type="ChEBI" id="CHEBI:57262"/>
        <dbReference type="ChEBI" id="CHEBI:58332"/>
        <dbReference type="ChEBI" id="CHEBI:60377"/>
        <dbReference type="EC" id="2.7.8.8"/>
    </reaction>
</comment>
<feature type="transmembrane region" description="Helical" evidence="17">
    <location>
        <begin position="149"/>
        <end position="172"/>
    </location>
</feature>
<evidence type="ECO:0000256" key="1">
    <source>
        <dbReference type="ARBA" id="ARBA00000287"/>
    </source>
</evidence>
<dbReference type="InterPro" id="IPR000462">
    <property type="entry name" value="CDP-OH_P_trans"/>
</dbReference>
<evidence type="ECO:0000256" key="2">
    <source>
        <dbReference type="ARBA" id="ARBA00004141"/>
    </source>
</evidence>
<organism evidence="18 19">
    <name type="scientific">Candidatus Gallipaludibacter merdavium</name>
    <dbReference type="NCBI Taxonomy" id="2840839"/>
    <lineage>
        <taxon>Bacteria</taxon>
        <taxon>Pseudomonadati</taxon>
        <taxon>Bacteroidota</taxon>
        <taxon>Bacteroidia</taxon>
        <taxon>Bacteroidales</taxon>
        <taxon>Candidatus Gallipaludibacter</taxon>
    </lineage>
</organism>
<evidence type="ECO:0000256" key="12">
    <source>
        <dbReference type="ARBA" id="ARBA00023136"/>
    </source>
</evidence>
<dbReference type="GO" id="GO:0008654">
    <property type="term" value="P:phospholipid biosynthetic process"/>
    <property type="evidence" value="ECO:0007669"/>
    <property type="project" value="UniProtKB-KW"/>
</dbReference>
<dbReference type="Proteomes" id="UP000823641">
    <property type="component" value="Unassembled WGS sequence"/>
</dbReference>
<gene>
    <name evidence="18" type="primary">pssA</name>
    <name evidence="18" type="ORF">IAA73_00055</name>
</gene>
<feature type="transmembrane region" description="Helical" evidence="17">
    <location>
        <begin position="124"/>
        <end position="143"/>
    </location>
</feature>
<proteinExistence type="inferred from homology"/>
<dbReference type="EMBL" id="JADIMG010000002">
    <property type="protein sequence ID" value="MBO8458719.1"/>
    <property type="molecule type" value="Genomic_DNA"/>
</dbReference>
<comment type="similarity">
    <text evidence="4 16">Belongs to the CDP-alcohol phosphatidyltransferase class-I family.</text>
</comment>
<evidence type="ECO:0000256" key="7">
    <source>
        <dbReference type="ARBA" id="ARBA00022516"/>
    </source>
</evidence>
<dbReference type="GO" id="GO:0012505">
    <property type="term" value="C:endomembrane system"/>
    <property type="evidence" value="ECO:0007669"/>
    <property type="project" value="UniProtKB-SubCell"/>
</dbReference>
<keyword evidence="9 17" id="KW-0812">Transmembrane</keyword>
<evidence type="ECO:0000256" key="3">
    <source>
        <dbReference type="ARBA" id="ARBA00004308"/>
    </source>
</evidence>
<keyword evidence="14" id="KW-1208">Phospholipid metabolism</keyword>
<dbReference type="PROSITE" id="PS00379">
    <property type="entry name" value="CDP_ALCOHOL_P_TRANSF"/>
    <property type="match status" value="1"/>
</dbReference>
<evidence type="ECO:0000256" key="15">
    <source>
        <dbReference type="ARBA" id="ARBA00032361"/>
    </source>
</evidence>
<feature type="transmembrane region" description="Helical" evidence="17">
    <location>
        <begin position="207"/>
        <end position="226"/>
    </location>
</feature>
<evidence type="ECO:0000256" key="16">
    <source>
        <dbReference type="RuleBase" id="RU003750"/>
    </source>
</evidence>
<keyword evidence="13" id="KW-0594">Phospholipid biosynthesis</keyword>
<sequence length="229" mass="25213">MFMITKHIPNTITSLNLFSGSVGVVMAFQANYQAALACMLLAAVFDFCDGLAARALHAYSPIGKELDSLADVVSFGFLPATMVYQLLTGALDNAYLPFAAYILTVFSALRLAKFNVDERQTSSFIGLATPANAIFWAGLTASYHQYAEAYPYALLVLVLLMSLLLVAEVPFFSLKFKNLKWKDNGIRFIFLIVSVVLLLVLQLDAFMWIILVYILMALAAWGVAALQKK</sequence>
<name>A0A9D9N381_9BACT</name>
<dbReference type="NCBIfam" id="TIGR00473">
    <property type="entry name" value="pssA"/>
    <property type="match status" value="1"/>
</dbReference>
<evidence type="ECO:0000256" key="11">
    <source>
        <dbReference type="ARBA" id="ARBA00023098"/>
    </source>
</evidence>
<evidence type="ECO:0000256" key="10">
    <source>
        <dbReference type="ARBA" id="ARBA00022989"/>
    </source>
</evidence>
<keyword evidence="11" id="KW-0443">Lipid metabolism</keyword>
<dbReference type="InterPro" id="IPR048254">
    <property type="entry name" value="CDP_ALCOHOL_P_TRANSF_CS"/>
</dbReference>
<dbReference type="AlphaFoldDB" id="A0A9D9N381"/>
<accession>A0A9D9N381</accession>
<evidence type="ECO:0000256" key="13">
    <source>
        <dbReference type="ARBA" id="ARBA00023209"/>
    </source>
</evidence>
<dbReference type="InterPro" id="IPR004533">
    <property type="entry name" value="CDP-diaglyc--ser_O-PTrfase"/>
</dbReference>
<keyword evidence="8 16" id="KW-0808">Transferase</keyword>
<keyword evidence="10 17" id="KW-1133">Transmembrane helix</keyword>
<protein>
    <recommendedName>
        <fullName evidence="6">CDP-diacylglycerol--serine O-phosphatidyltransferase</fullName>
        <ecNumber evidence="5">2.7.8.8</ecNumber>
    </recommendedName>
    <alternativeName>
        <fullName evidence="15">Phosphatidylserine synthase</fullName>
    </alternativeName>
</protein>
<evidence type="ECO:0000256" key="8">
    <source>
        <dbReference type="ARBA" id="ARBA00022679"/>
    </source>
</evidence>
<evidence type="ECO:0000313" key="18">
    <source>
        <dbReference type="EMBL" id="MBO8458719.1"/>
    </source>
</evidence>
<dbReference type="EC" id="2.7.8.8" evidence="5"/>
<dbReference type="GO" id="GO:0016020">
    <property type="term" value="C:membrane"/>
    <property type="evidence" value="ECO:0007669"/>
    <property type="project" value="UniProtKB-SubCell"/>
</dbReference>
<feature type="transmembrane region" description="Helical" evidence="17">
    <location>
        <begin position="184"/>
        <end position="201"/>
    </location>
</feature>
<comment type="subcellular location">
    <subcellularLocation>
        <location evidence="3">Endomembrane system</location>
    </subcellularLocation>
    <subcellularLocation>
        <location evidence="2">Membrane</location>
        <topology evidence="2">Multi-pass membrane protein</topology>
    </subcellularLocation>
</comment>
<dbReference type="Gene3D" id="1.20.120.1760">
    <property type="match status" value="1"/>
</dbReference>
<evidence type="ECO:0000256" key="17">
    <source>
        <dbReference type="SAM" id="Phobius"/>
    </source>
</evidence>
<reference evidence="18" key="1">
    <citation type="submission" date="2020-10" db="EMBL/GenBank/DDBJ databases">
        <authorList>
            <person name="Gilroy R."/>
        </authorList>
    </citation>
    <scope>NUCLEOTIDE SEQUENCE</scope>
    <source>
        <strain evidence="18">G3-3990</strain>
    </source>
</reference>
<dbReference type="InterPro" id="IPR043130">
    <property type="entry name" value="CDP-OH_PTrfase_TM_dom"/>
</dbReference>
<evidence type="ECO:0000256" key="4">
    <source>
        <dbReference type="ARBA" id="ARBA00010441"/>
    </source>
</evidence>
<comment type="caution">
    <text evidence="18">The sequence shown here is derived from an EMBL/GenBank/DDBJ whole genome shotgun (WGS) entry which is preliminary data.</text>
</comment>
<dbReference type="GO" id="GO:0003882">
    <property type="term" value="F:CDP-diacylglycerol-serine O-phosphatidyltransferase activity"/>
    <property type="evidence" value="ECO:0007669"/>
    <property type="project" value="UniProtKB-EC"/>
</dbReference>
<evidence type="ECO:0000256" key="9">
    <source>
        <dbReference type="ARBA" id="ARBA00022692"/>
    </source>
</evidence>
<evidence type="ECO:0000256" key="5">
    <source>
        <dbReference type="ARBA" id="ARBA00013174"/>
    </source>
</evidence>
<dbReference type="Pfam" id="PF01066">
    <property type="entry name" value="CDP-OH_P_transf"/>
    <property type="match status" value="1"/>
</dbReference>
<feature type="transmembrane region" description="Helical" evidence="17">
    <location>
        <begin position="93"/>
        <end position="112"/>
    </location>
</feature>
<keyword evidence="12 17" id="KW-0472">Membrane</keyword>
<evidence type="ECO:0000256" key="6">
    <source>
        <dbReference type="ARBA" id="ARBA00017171"/>
    </source>
</evidence>
<evidence type="ECO:0000256" key="14">
    <source>
        <dbReference type="ARBA" id="ARBA00023264"/>
    </source>
</evidence>
<evidence type="ECO:0000313" key="19">
    <source>
        <dbReference type="Proteomes" id="UP000823641"/>
    </source>
</evidence>
<reference evidence="18" key="2">
    <citation type="journal article" date="2021" name="PeerJ">
        <title>Extensive microbial diversity within the chicken gut microbiome revealed by metagenomics and culture.</title>
        <authorList>
            <person name="Gilroy R."/>
            <person name="Ravi A."/>
            <person name="Getino M."/>
            <person name="Pursley I."/>
            <person name="Horton D.L."/>
            <person name="Alikhan N.F."/>
            <person name="Baker D."/>
            <person name="Gharbi K."/>
            <person name="Hall N."/>
            <person name="Watson M."/>
            <person name="Adriaenssens E.M."/>
            <person name="Foster-Nyarko E."/>
            <person name="Jarju S."/>
            <person name="Secka A."/>
            <person name="Antonio M."/>
            <person name="Oren A."/>
            <person name="Chaudhuri R.R."/>
            <person name="La Ragione R."/>
            <person name="Hildebrand F."/>
            <person name="Pallen M.J."/>
        </authorList>
    </citation>
    <scope>NUCLEOTIDE SEQUENCE</scope>
    <source>
        <strain evidence="18">G3-3990</strain>
    </source>
</reference>